<comment type="catalytic activity">
    <reaction evidence="1 10">
        <text>UDP-alpha-D-glucose = UDP-alpha-D-galactose</text>
        <dbReference type="Rhea" id="RHEA:22168"/>
        <dbReference type="ChEBI" id="CHEBI:58885"/>
        <dbReference type="ChEBI" id="CHEBI:66914"/>
        <dbReference type="EC" id="5.1.3.2"/>
    </reaction>
</comment>
<dbReference type="GO" id="GO:0033499">
    <property type="term" value="P:galactose catabolic process via UDP-galactose, Leloir pathway"/>
    <property type="evidence" value="ECO:0007669"/>
    <property type="project" value="TreeGrafter"/>
</dbReference>
<dbReference type="UniPathway" id="UPA00214"/>
<accession>A0A2U8FFB8</accession>
<dbReference type="GO" id="GO:0003978">
    <property type="term" value="F:UDP-glucose 4-epimerase activity"/>
    <property type="evidence" value="ECO:0007669"/>
    <property type="project" value="UniProtKB-UniRule"/>
</dbReference>
<reference evidence="12 13" key="1">
    <citation type="submission" date="2017-06" db="EMBL/GenBank/DDBJ databases">
        <title>Complete genome of Helicobacter apodemus.</title>
        <authorList>
            <person name="Cho S."/>
        </authorList>
    </citation>
    <scope>NUCLEOTIDE SEQUENCE [LARGE SCALE GENOMIC DNA]</scope>
    <source>
        <strain evidence="13">SNUVETPUB-15-01</strain>
    </source>
</reference>
<protein>
    <recommendedName>
        <fullName evidence="6 10">UDP-glucose 4-epimerase</fullName>
        <ecNumber evidence="5 10">5.1.3.2</ecNumber>
    </recommendedName>
</protein>
<dbReference type="EMBL" id="CP021886">
    <property type="protein sequence ID" value="AWI34942.1"/>
    <property type="molecule type" value="Genomic_DNA"/>
</dbReference>
<dbReference type="RefSeq" id="WP_108911705.1">
    <property type="nucleotide sequence ID" value="NZ_CP021886.1"/>
</dbReference>
<dbReference type="PANTHER" id="PTHR43725:SF53">
    <property type="entry name" value="UDP-ARABINOSE 4-EPIMERASE 1"/>
    <property type="match status" value="1"/>
</dbReference>
<dbReference type="InterPro" id="IPR005886">
    <property type="entry name" value="UDP_G4E"/>
</dbReference>
<comment type="cofactor">
    <cofactor evidence="2 10">
        <name>NAD(+)</name>
        <dbReference type="ChEBI" id="CHEBI:57540"/>
    </cofactor>
</comment>
<dbReference type="InterPro" id="IPR001509">
    <property type="entry name" value="Epimerase_deHydtase"/>
</dbReference>
<evidence type="ECO:0000256" key="1">
    <source>
        <dbReference type="ARBA" id="ARBA00000083"/>
    </source>
</evidence>
<dbReference type="Gene3D" id="3.90.25.10">
    <property type="entry name" value="UDP-galactose 4-epimerase, domain 1"/>
    <property type="match status" value="1"/>
</dbReference>
<evidence type="ECO:0000256" key="10">
    <source>
        <dbReference type="RuleBase" id="RU366046"/>
    </source>
</evidence>
<evidence type="ECO:0000256" key="7">
    <source>
        <dbReference type="ARBA" id="ARBA00023027"/>
    </source>
</evidence>
<evidence type="ECO:0000256" key="5">
    <source>
        <dbReference type="ARBA" id="ARBA00013189"/>
    </source>
</evidence>
<dbReference type="NCBIfam" id="TIGR01179">
    <property type="entry name" value="galE"/>
    <property type="match status" value="1"/>
</dbReference>
<evidence type="ECO:0000259" key="11">
    <source>
        <dbReference type="Pfam" id="PF01370"/>
    </source>
</evidence>
<sequence>MKVYLFTGAAGYIGSHTAYAFLRSCDCKIIILDNLSTGFIENIFFLQQSFPNRVEFIQGNFGDRVLLESIFKQYSCKAVIHFAGSLIVSESVQKPLLYFHNNVANTLILLEAMQKFNIHQFIFSSTAAVYGEPVEKDCIRENAIMDPINAYGESKLMVEKILSHFEVASSEFRSVILRYFNVAGALMDSPKLGQRTKDATHLIKIACECAVGKRKEMGIFGDDYPTYDGTCIRDYIHIDDLANAHFEALKTLEQTSLSQIYNVGYGKGFSVKEVIECVKAVSGLDFIVRIQPRRAGDPAVLVSDNKKILSSTQWRPQYANLEIICESAYLWEKSLI</sequence>
<comment type="pathway">
    <text evidence="3 10">Carbohydrate metabolism; galactose metabolism.</text>
</comment>
<keyword evidence="9 10" id="KW-0119">Carbohydrate metabolism</keyword>
<proteinExistence type="inferred from homology"/>
<evidence type="ECO:0000313" key="12">
    <source>
        <dbReference type="EMBL" id="AWI34942.1"/>
    </source>
</evidence>
<dbReference type="OrthoDB" id="9801785at2"/>
<evidence type="ECO:0000256" key="4">
    <source>
        <dbReference type="ARBA" id="ARBA00007637"/>
    </source>
</evidence>
<evidence type="ECO:0000256" key="3">
    <source>
        <dbReference type="ARBA" id="ARBA00004947"/>
    </source>
</evidence>
<dbReference type="InterPro" id="IPR036291">
    <property type="entry name" value="NAD(P)-bd_dom_sf"/>
</dbReference>
<feature type="domain" description="NAD-dependent epimerase/dehydratase" evidence="11">
    <location>
        <begin position="5"/>
        <end position="264"/>
    </location>
</feature>
<evidence type="ECO:0000256" key="8">
    <source>
        <dbReference type="ARBA" id="ARBA00023235"/>
    </source>
</evidence>
<gene>
    <name evidence="12" type="primary">galE</name>
    <name evidence="12" type="ORF">CDV25_09330</name>
</gene>
<dbReference type="Pfam" id="PF01370">
    <property type="entry name" value="Epimerase"/>
    <property type="match status" value="1"/>
</dbReference>
<evidence type="ECO:0000256" key="9">
    <source>
        <dbReference type="ARBA" id="ARBA00023277"/>
    </source>
</evidence>
<name>A0A2U8FFB8_9HELI</name>
<dbReference type="KEGG" id="had:CDV25_09330"/>
<dbReference type="AlphaFoldDB" id="A0A2U8FFB8"/>
<dbReference type="EC" id="5.1.3.2" evidence="5 10"/>
<dbReference type="SUPFAM" id="SSF51735">
    <property type="entry name" value="NAD(P)-binding Rossmann-fold domains"/>
    <property type="match status" value="1"/>
</dbReference>
<keyword evidence="8 10" id="KW-0413">Isomerase</keyword>
<evidence type="ECO:0000313" key="13">
    <source>
        <dbReference type="Proteomes" id="UP000244890"/>
    </source>
</evidence>
<organism evidence="12 13">
    <name type="scientific">Helicobacter apodemus</name>
    <dbReference type="NCBI Taxonomy" id="135569"/>
    <lineage>
        <taxon>Bacteria</taxon>
        <taxon>Pseudomonadati</taxon>
        <taxon>Campylobacterota</taxon>
        <taxon>Epsilonproteobacteria</taxon>
        <taxon>Campylobacterales</taxon>
        <taxon>Helicobacteraceae</taxon>
        <taxon>Helicobacter</taxon>
    </lineage>
</organism>
<keyword evidence="7 10" id="KW-0520">NAD</keyword>
<evidence type="ECO:0000256" key="2">
    <source>
        <dbReference type="ARBA" id="ARBA00001911"/>
    </source>
</evidence>
<comment type="subunit">
    <text evidence="10">Homodimer.</text>
</comment>
<dbReference type="Proteomes" id="UP000244890">
    <property type="component" value="Chromosome"/>
</dbReference>
<dbReference type="PANTHER" id="PTHR43725">
    <property type="entry name" value="UDP-GLUCOSE 4-EPIMERASE"/>
    <property type="match status" value="1"/>
</dbReference>
<comment type="similarity">
    <text evidence="4 10">Belongs to the NAD(P)-dependent epimerase/dehydratase family.</text>
</comment>
<evidence type="ECO:0000256" key="6">
    <source>
        <dbReference type="ARBA" id="ARBA00018569"/>
    </source>
</evidence>
<dbReference type="Gene3D" id="3.40.50.720">
    <property type="entry name" value="NAD(P)-binding Rossmann-like Domain"/>
    <property type="match status" value="1"/>
</dbReference>
<dbReference type="CDD" id="cd05247">
    <property type="entry name" value="UDP_G4E_1_SDR_e"/>
    <property type="match status" value="1"/>
</dbReference>